<organism evidence="1">
    <name type="scientific">Anguilla anguilla</name>
    <name type="common">European freshwater eel</name>
    <name type="synonym">Muraena anguilla</name>
    <dbReference type="NCBI Taxonomy" id="7936"/>
    <lineage>
        <taxon>Eukaryota</taxon>
        <taxon>Metazoa</taxon>
        <taxon>Chordata</taxon>
        <taxon>Craniata</taxon>
        <taxon>Vertebrata</taxon>
        <taxon>Euteleostomi</taxon>
        <taxon>Actinopterygii</taxon>
        <taxon>Neopterygii</taxon>
        <taxon>Teleostei</taxon>
        <taxon>Anguilliformes</taxon>
        <taxon>Anguillidae</taxon>
        <taxon>Anguilla</taxon>
    </lineage>
</organism>
<name>A0A0E9SNL8_ANGAN</name>
<proteinExistence type="predicted"/>
<dbReference type="EMBL" id="GBXM01065618">
    <property type="protein sequence ID" value="JAH42959.1"/>
    <property type="molecule type" value="Transcribed_RNA"/>
</dbReference>
<sequence>MILYASDSKCNLHR</sequence>
<protein>
    <submittedName>
        <fullName evidence="1">Uncharacterized protein</fullName>
    </submittedName>
</protein>
<evidence type="ECO:0000313" key="1">
    <source>
        <dbReference type="EMBL" id="JAH42959.1"/>
    </source>
</evidence>
<reference evidence="1" key="2">
    <citation type="journal article" date="2015" name="Fish Shellfish Immunol.">
        <title>Early steps in the European eel (Anguilla anguilla)-Vibrio vulnificus interaction in the gills: Role of the RtxA13 toxin.</title>
        <authorList>
            <person name="Callol A."/>
            <person name="Pajuelo D."/>
            <person name="Ebbesson L."/>
            <person name="Teles M."/>
            <person name="MacKenzie S."/>
            <person name="Amaro C."/>
        </authorList>
    </citation>
    <scope>NUCLEOTIDE SEQUENCE</scope>
</reference>
<reference evidence="1" key="1">
    <citation type="submission" date="2014-11" db="EMBL/GenBank/DDBJ databases">
        <authorList>
            <person name="Amaro Gonzalez C."/>
        </authorList>
    </citation>
    <scope>NUCLEOTIDE SEQUENCE</scope>
</reference>
<accession>A0A0E9SNL8</accession>